<dbReference type="PANTHER" id="PTHR22950:SF349">
    <property type="entry name" value="AMINO ACID TRANSPORTER TRANSMEMBRANE DOMAIN-CONTAINING PROTEIN"/>
    <property type="match status" value="1"/>
</dbReference>
<feature type="compositionally biased region" description="Polar residues" evidence="5">
    <location>
        <begin position="57"/>
        <end position="66"/>
    </location>
</feature>
<feature type="transmembrane region" description="Helical" evidence="6">
    <location>
        <begin position="235"/>
        <end position="256"/>
    </location>
</feature>
<name>A0AA36BXA3_OCTVU</name>
<organism evidence="8 9">
    <name type="scientific">Octopus vulgaris</name>
    <name type="common">Common octopus</name>
    <dbReference type="NCBI Taxonomy" id="6645"/>
    <lineage>
        <taxon>Eukaryota</taxon>
        <taxon>Metazoa</taxon>
        <taxon>Spiralia</taxon>
        <taxon>Lophotrochozoa</taxon>
        <taxon>Mollusca</taxon>
        <taxon>Cephalopoda</taxon>
        <taxon>Coleoidea</taxon>
        <taxon>Octopodiformes</taxon>
        <taxon>Octopoda</taxon>
        <taxon>Incirrata</taxon>
        <taxon>Octopodidae</taxon>
        <taxon>Octopus</taxon>
    </lineage>
</organism>
<feature type="region of interest" description="Disordered" evidence="5">
    <location>
        <begin position="25"/>
        <end position="68"/>
    </location>
</feature>
<dbReference type="Proteomes" id="UP001162480">
    <property type="component" value="Chromosome 26"/>
</dbReference>
<feature type="transmembrane region" description="Helical" evidence="6">
    <location>
        <begin position="394"/>
        <end position="414"/>
    </location>
</feature>
<feature type="domain" description="Amino acid transporter transmembrane" evidence="7">
    <location>
        <begin position="78"/>
        <end position="478"/>
    </location>
</feature>
<feature type="transmembrane region" description="Helical" evidence="6">
    <location>
        <begin position="172"/>
        <end position="192"/>
    </location>
</feature>
<evidence type="ECO:0000256" key="6">
    <source>
        <dbReference type="SAM" id="Phobius"/>
    </source>
</evidence>
<comment type="subcellular location">
    <subcellularLocation>
        <location evidence="1">Membrane</location>
        <topology evidence="1">Multi-pass membrane protein</topology>
    </subcellularLocation>
</comment>
<evidence type="ECO:0000256" key="3">
    <source>
        <dbReference type="ARBA" id="ARBA00022989"/>
    </source>
</evidence>
<evidence type="ECO:0000256" key="5">
    <source>
        <dbReference type="SAM" id="MobiDB-lite"/>
    </source>
</evidence>
<dbReference type="InterPro" id="IPR013057">
    <property type="entry name" value="AA_transpt_TM"/>
</dbReference>
<dbReference type="EMBL" id="OX597839">
    <property type="protein sequence ID" value="CAI9741416.1"/>
    <property type="molecule type" value="Genomic_DNA"/>
</dbReference>
<keyword evidence="9" id="KW-1185">Reference proteome</keyword>
<keyword evidence="3 6" id="KW-1133">Transmembrane helix</keyword>
<feature type="transmembrane region" description="Helical" evidence="6">
    <location>
        <begin position="420"/>
        <end position="440"/>
    </location>
</feature>
<protein>
    <recommendedName>
        <fullName evidence="7">Amino acid transporter transmembrane domain-containing protein</fullName>
    </recommendedName>
</protein>
<evidence type="ECO:0000313" key="9">
    <source>
        <dbReference type="Proteomes" id="UP001162480"/>
    </source>
</evidence>
<evidence type="ECO:0000256" key="1">
    <source>
        <dbReference type="ARBA" id="ARBA00004141"/>
    </source>
</evidence>
<sequence length="486" mass="53990">MLNIIKESKSKSFYKFPVVTAMKTRHKAASPSVEDLITDSTDNEESQPVSIPDEPQVETSATSQKRTVQDGRALMQGSTSNMSSIMNFLKGNIGTGLLALPSAFKHSGLWVGFAGILFLGCIATHCMHILVNCSHKLCERTSSVTMDYPDVMESCLQTGPPALRRFSRAFRIAINIFILITQFGFCCVYVVFVAENISDVVDVFPVAHWDNISYMWLISIFLIPYCFIRNLKTLAVFSLLANIITIIGLVIIYQYIVQHLLPMSQVQLYTSFSQLPMFFGIAVYSFEGISLVLPIENKMRNPQDFPGWTGILNLGMTIVVCLYASLGFYGYLSFADSIEGSITLNLPSNWWYTSVKLLFAVSIFISYGIQFYVPMNLLSSPIRERFGSTKYSQIIDHALRVILICALTGFASCIPHLDLLIALIGAFASSGLALIFPPIIEMITYSAEGEQLTKLTIAKNIFILFIGVTGFVTGTYTSVKEIINVF</sequence>
<evidence type="ECO:0000259" key="7">
    <source>
        <dbReference type="Pfam" id="PF01490"/>
    </source>
</evidence>
<dbReference type="Pfam" id="PF01490">
    <property type="entry name" value="Aa_trans"/>
    <property type="match status" value="1"/>
</dbReference>
<reference evidence="8" key="1">
    <citation type="submission" date="2023-08" db="EMBL/GenBank/DDBJ databases">
        <authorList>
            <person name="Alioto T."/>
            <person name="Alioto T."/>
            <person name="Gomez Garrido J."/>
        </authorList>
    </citation>
    <scope>NUCLEOTIDE SEQUENCE</scope>
</reference>
<feature type="transmembrane region" description="Helical" evidence="6">
    <location>
        <begin position="276"/>
        <end position="295"/>
    </location>
</feature>
<feature type="transmembrane region" description="Helical" evidence="6">
    <location>
        <begin position="110"/>
        <end position="131"/>
    </location>
</feature>
<feature type="transmembrane region" description="Helical" evidence="6">
    <location>
        <begin position="307"/>
        <end position="330"/>
    </location>
</feature>
<keyword evidence="2 6" id="KW-0812">Transmembrane</keyword>
<dbReference type="PANTHER" id="PTHR22950">
    <property type="entry name" value="AMINO ACID TRANSPORTER"/>
    <property type="match status" value="1"/>
</dbReference>
<dbReference type="GO" id="GO:0005774">
    <property type="term" value="C:vacuolar membrane"/>
    <property type="evidence" value="ECO:0007669"/>
    <property type="project" value="TreeGrafter"/>
</dbReference>
<keyword evidence="4 6" id="KW-0472">Membrane</keyword>
<dbReference type="GO" id="GO:0015179">
    <property type="term" value="F:L-amino acid transmembrane transporter activity"/>
    <property type="evidence" value="ECO:0007669"/>
    <property type="project" value="TreeGrafter"/>
</dbReference>
<dbReference type="AlphaFoldDB" id="A0AA36BXA3"/>
<accession>A0AA36BXA3</accession>
<feature type="transmembrane region" description="Helical" evidence="6">
    <location>
        <begin position="350"/>
        <end position="373"/>
    </location>
</feature>
<proteinExistence type="predicted"/>
<feature type="transmembrane region" description="Helical" evidence="6">
    <location>
        <begin position="461"/>
        <end position="479"/>
    </location>
</feature>
<evidence type="ECO:0000313" key="8">
    <source>
        <dbReference type="EMBL" id="CAI9741416.1"/>
    </source>
</evidence>
<gene>
    <name evidence="8" type="ORF">OCTVUL_1B012329</name>
</gene>
<evidence type="ECO:0000256" key="4">
    <source>
        <dbReference type="ARBA" id="ARBA00023136"/>
    </source>
</evidence>
<feature type="transmembrane region" description="Helical" evidence="6">
    <location>
        <begin position="212"/>
        <end position="228"/>
    </location>
</feature>
<evidence type="ECO:0000256" key="2">
    <source>
        <dbReference type="ARBA" id="ARBA00022692"/>
    </source>
</evidence>